<evidence type="ECO:0008006" key="7">
    <source>
        <dbReference type="Google" id="ProtNLM"/>
    </source>
</evidence>
<accession>A0A0F9A6D6</accession>
<dbReference type="FunFam" id="3.40.50.300:FF:000025">
    <property type="entry name" value="ATP-dependent Clp protease subunit"/>
    <property type="match status" value="1"/>
</dbReference>
<dbReference type="GO" id="GO:0005737">
    <property type="term" value="C:cytoplasm"/>
    <property type="evidence" value="ECO:0007669"/>
    <property type="project" value="TreeGrafter"/>
</dbReference>
<evidence type="ECO:0000259" key="5">
    <source>
        <dbReference type="SMART" id="SM01086"/>
    </source>
</evidence>
<dbReference type="SMART" id="SM01086">
    <property type="entry name" value="ClpB_D2-small"/>
    <property type="match status" value="1"/>
</dbReference>
<dbReference type="SMART" id="SM00382">
    <property type="entry name" value="AAA"/>
    <property type="match status" value="1"/>
</dbReference>
<dbReference type="AlphaFoldDB" id="A0A0F9A6D6"/>
<evidence type="ECO:0000313" key="6">
    <source>
        <dbReference type="EMBL" id="KKK74129.1"/>
    </source>
</evidence>
<dbReference type="InterPro" id="IPR028299">
    <property type="entry name" value="ClpA/B_CS2"/>
</dbReference>
<gene>
    <name evidence="6" type="ORF">LCGC14_2886860</name>
</gene>
<dbReference type="PRINTS" id="PR00300">
    <property type="entry name" value="CLPPROTEASEA"/>
</dbReference>
<dbReference type="Gene3D" id="3.40.50.300">
    <property type="entry name" value="P-loop containing nucleotide triphosphate hydrolases"/>
    <property type="match status" value="2"/>
</dbReference>
<dbReference type="CDD" id="cd19499">
    <property type="entry name" value="RecA-like_ClpB_Hsp104-like"/>
    <property type="match status" value="1"/>
</dbReference>
<proteinExistence type="predicted"/>
<feature type="non-terminal residue" evidence="6">
    <location>
        <position position="1"/>
    </location>
</feature>
<keyword evidence="3" id="KW-0143">Chaperone</keyword>
<keyword evidence="1" id="KW-0547">Nucleotide-binding</keyword>
<dbReference type="PROSITE" id="PS00871">
    <property type="entry name" value="CLPAB_2"/>
    <property type="match status" value="1"/>
</dbReference>
<feature type="domain" description="AAA+ ATPase" evidence="4">
    <location>
        <begin position="122"/>
        <end position="264"/>
    </location>
</feature>
<dbReference type="InterPro" id="IPR019489">
    <property type="entry name" value="Clp_ATPase_C"/>
</dbReference>
<feature type="non-terminal residue" evidence="6">
    <location>
        <position position="389"/>
    </location>
</feature>
<dbReference type="InterPro" id="IPR050130">
    <property type="entry name" value="ClpA_ClpB"/>
</dbReference>
<dbReference type="GO" id="GO:0005524">
    <property type="term" value="F:ATP binding"/>
    <property type="evidence" value="ECO:0007669"/>
    <property type="project" value="UniProtKB-KW"/>
</dbReference>
<feature type="domain" description="Clp ATPase C-terminal" evidence="5">
    <location>
        <begin position="302"/>
        <end position="388"/>
    </location>
</feature>
<organism evidence="6">
    <name type="scientific">marine sediment metagenome</name>
    <dbReference type="NCBI Taxonomy" id="412755"/>
    <lineage>
        <taxon>unclassified sequences</taxon>
        <taxon>metagenomes</taxon>
        <taxon>ecological metagenomes</taxon>
    </lineage>
</organism>
<name>A0A0F9A6D6_9ZZZZ</name>
<protein>
    <recommendedName>
        <fullName evidence="7">Clp ATPase C-terminal domain-containing protein</fullName>
    </recommendedName>
</protein>
<sequence length="389" mass="44349">NLRWKAEVAEREGNLEEVAQIIYGELPEAEKGLKSLERKYARKSKDKKGTLIKEYVDSEDIAQVVSLWTGIPINRMLESEMKKLGRIEQDLEKRVIGQKHAIASIARALRRSRAGLADENRPVGSFMFLGPTGVGKTELVRALSELMFNDKKSMVRLDMSEYMERHAVARLIGSPPGYVGFEEGGQLTEIVRHRPYSLILFDEIEKAHPEVFNILLQILDEGRLTDGRGKTVNFRNSIIILTSNVGSEYFRNISTLGFGVTKKGSFEAAQEKFQEKVMEQLRRTFKPEFLNRLDETIVFNALKPSDIKKIVDIQLIEVKERLKRRGIELKVNPEVKEYIVEHGFNPDFGARPIKRLIEKLIIDALADKMVKGHIKDGQKVNVAFNSRSK</sequence>
<dbReference type="GO" id="GO:0016887">
    <property type="term" value="F:ATP hydrolysis activity"/>
    <property type="evidence" value="ECO:0007669"/>
    <property type="project" value="InterPro"/>
</dbReference>
<evidence type="ECO:0000259" key="4">
    <source>
        <dbReference type="SMART" id="SM00382"/>
    </source>
</evidence>
<dbReference type="GO" id="GO:0034605">
    <property type="term" value="P:cellular response to heat"/>
    <property type="evidence" value="ECO:0007669"/>
    <property type="project" value="TreeGrafter"/>
</dbReference>
<dbReference type="InterPro" id="IPR003959">
    <property type="entry name" value="ATPase_AAA_core"/>
</dbReference>
<comment type="caution">
    <text evidence="6">The sequence shown here is derived from an EMBL/GenBank/DDBJ whole genome shotgun (WGS) entry which is preliminary data.</text>
</comment>
<dbReference type="InterPro" id="IPR003593">
    <property type="entry name" value="AAA+_ATPase"/>
</dbReference>
<dbReference type="InterPro" id="IPR001270">
    <property type="entry name" value="ClpA/B"/>
</dbReference>
<dbReference type="EMBL" id="LAZR01056466">
    <property type="protein sequence ID" value="KKK74129.1"/>
    <property type="molecule type" value="Genomic_DNA"/>
</dbReference>
<keyword evidence="2" id="KW-0067">ATP-binding</keyword>
<evidence type="ECO:0000256" key="1">
    <source>
        <dbReference type="ARBA" id="ARBA00022741"/>
    </source>
</evidence>
<dbReference type="Gene3D" id="1.10.8.60">
    <property type="match status" value="1"/>
</dbReference>
<dbReference type="SUPFAM" id="SSF52540">
    <property type="entry name" value="P-loop containing nucleoside triphosphate hydrolases"/>
    <property type="match status" value="1"/>
</dbReference>
<dbReference type="Pfam" id="PF10431">
    <property type="entry name" value="ClpB_D2-small"/>
    <property type="match status" value="1"/>
</dbReference>
<evidence type="ECO:0000256" key="3">
    <source>
        <dbReference type="ARBA" id="ARBA00023186"/>
    </source>
</evidence>
<dbReference type="Pfam" id="PF07724">
    <property type="entry name" value="AAA_2"/>
    <property type="match status" value="1"/>
</dbReference>
<dbReference type="PANTHER" id="PTHR11638:SF18">
    <property type="entry name" value="HEAT SHOCK PROTEIN 104"/>
    <property type="match status" value="1"/>
</dbReference>
<reference evidence="6" key="1">
    <citation type="journal article" date="2015" name="Nature">
        <title>Complex archaea that bridge the gap between prokaryotes and eukaryotes.</title>
        <authorList>
            <person name="Spang A."/>
            <person name="Saw J.H."/>
            <person name="Jorgensen S.L."/>
            <person name="Zaremba-Niedzwiedzka K."/>
            <person name="Martijn J."/>
            <person name="Lind A.E."/>
            <person name="van Eijk R."/>
            <person name="Schleper C."/>
            <person name="Guy L."/>
            <person name="Ettema T.J."/>
        </authorList>
    </citation>
    <scope>NUCLEOTIDE SEQUENCE</scope>
</reference>
<evidence type="ECO:0000256" key="2">
    <source>
        <dbReference type="ARBA" id="ARBA00022840"/>
    </source>
</evidence>
<dbReference type="InterPro" id="IPR027417">
    <property type="entry name" value="P-loop_NTPase"/>
</dbReference>
<dbReference type="PANTHER" id="PTHR11638">
    <property type="entry name" value="ATP-DEPENDENT CLP PROTEASE"/>
    <property type="match status" value="1"/>
</dbReference>